<comment type="subcellular location">
    <subcellularLocation>
        <location evidence="1">Membrane</location>
        <topology evidence="1">Multi-pass membrane protein</topology>
    </subcellularLocation>
</comment>
<reference evidence="9 10" key="1">
    <citation type="journal article" date="2015" name="Genome Announc.">
        <title>Draft Genome Sequence of Cyanobacterium Hassallia byssoidea Strain VB512170, Isolated from Monuments in India.</title>
        <authorList>
            <person name="Singh D."/>
            <person name="Chandrababunaidu M.M."/>
            <person name="Panda A."/>
            <person name="Sen D."/>
            <person name="Bhattacharyya S."/>
            <person name="Adhikary S.P."/>
            <person name="Tripathy S."/>
        </authorList>
    </citation>
    <scope>NUCLEOTIDE SEQUENCE [LARGE SCALE GENOMIC DNA]</scope>
    <source>
        <strain evidence="9 10">VB512170</strain>
    </source>
</reference>
<dbReference type="NCBIfam" id="TIGR03025">
    <property type="entry name" value="EPS_sugtrans"/>
    <property type="match status" value="1"/>
</dbReference>
<dbReference type="InterPro" id="IPR003362">
    <property type="entry name" value="Bact_transf"/>
</dbReference>
<evidence type="ECO:0000256" key="4">
    <source>
        <dbReference type="ARBA" id="ARBA00022692"/>
    </source>
</evidence>
<dbReference type="GO" id="GO:0016020">
    <property type="term" value="C:membrane"/>
    <property type="evidence" value="ECO:0007669"/>
    <property type="project" value="UniProtKB-SubCell"/>
</dbReference>
<evidence type="ECO:0000256" key="1">
    <source>
        <dbReference type="ARBA" id="ARBA00004141"/>
    </source>
</evidence>
<dbReference type="RefSeq" id="WP_039741181.1">
    <property type="nucleotide sequence ID" value="NZ_JTCM02000114.1"/>
</dbReference>
<dbReference type="EMBL" id="JTCM02000114">
    <property type="protein sequence ID" value="NEU76492.1"/>
    <property type="molecule type" value="Genomic_DNA"/>
</dbReference>
<evidence type="ECO:0000259" key="8">
    <source>
        <dbReference type="Pfam" id="PF02397"/>
    </source>
</evidence>
<sequence length="469" mass="53200">MSLTSYVSSPTSTRLPSVIRSLPVLLLLGDIFGLFICVAIALWLRLGEPLNKFDPFVWGFVLLVLVELYLVDAYHPDRQIAGLRTPARILIGSIGISIFTSALIYLFGAWGNYTLAGRGILLPSLAIFTIWAIISRLYAGKWMRSQAQQTRWLILGAGTSAIKFVQNLLTLNPLGKLVVLAEVGQDTTQKDSHLNCVGNFNDLSNWSQGSWSGVVVASDIRFSEPQIQLLMEMRLRGIPVYRLPDFYESIWYKIPSSLLQDKWLAFSAGFNLMPGYFSMKLKRVADLILTSILLIFVSPVMLLAALAIKLDSPGPVFYSQFRSGLYGKPFKVYKFRSMYQDAEKRGAQWASQRDPRITKVGYWLRVMRIDELPQIWNVLCGEMTLIGPRPERPEFDVKLKEAIPYYEVRYLVKPGITGWAQVMYPYGASVEDAYEKLAYDLYYIKNYSLWLDMAIAFKTIRVVLLGKGR</sequence>
<dbReference type="Proteomes" id="UP000031549">
    <property type="component" value="Unassembled WGS sequence"/>
</dbReference>
<protein>
    <submittedName>
        <fullName evidence="9">Sugar transferase</fullName>
    </submittedName>
</protein>
<evidence type="ECO:0000256" key="7">
    <source>
        <dbReference type="SAM" id="Phobius"/>
    </source>
</evidence>
<feature type="transmembrane region" description="Helical" evidence="7">
    <location>
        <begin position="21"/>
        <end position="44"/>
    </location>
</feature>
<comment type="similarity">
    <text evidence="2">Belongs to the bacterial sugar transferase family.</text>
</comment>
<keyword evidence="4 7" id="KW-0812">Transmembrane</keyword>
<evidence type="ECO:0000256" key="2">
    <source>
        <dbReference type="ARBA" id="ARBA00006464"/>
    </source>
</evidence>
<feature type="transmembrane region" description="Helical" evidence="7">
    <location>
        <begin position="56"/>
        <end position="75"/>
    </location>
</feature>
<evidence type="ECO:0000313" key="10">
    <source>
        <dbReference type="Proteomes" id="UP000031549"/>
    </source>
</evidence>
<gene>
    <name evidence="9" type="ORF">PI95_029255</name>
</gene>
<organism evidence="9 10">
    <name type="scientific">Hassallia byssoidea VB512170</name>
    <dbReference type="NCBI Taxonomy" id="1304833"/>
    <lineage>
        <taxon>Bacteria</taxon>
        <taxon>Bacillati</taxon>
        <taxon>Cyanobacteriota</taxon>
        <taxon>Cyanophyceae</taxon>
        <taxon>Nostocales</taxon>
        <taxon>Tolypothrichaceae</taxon>
        <taxon>Hassallia</taxon>
    </lineage>
</organism>
<accession>A0A846HGJ3</accession>
<dbReference type="GO" id="GO:0016780">
    <property type="term" value="F:phosphotransferase activity, for other substituted phosphate groups"/>
    <property type="evidence" value="ECO:0007669"/>
    <property type="project" value="TreeGrafter"/>
</dbReference>
<evidence type="ECO:0000313" key="9">
    <source>
        <dbReference type="EMBL" id="NEU76492.1"/>
    </source>
</evidence>
<comment type="caution">
    <text evidence="9">The sequence shown here is derived from an EMBL/GenBank/DDBJ whole genome shotgun (WGS) entry which is preliminary data.</text>
</comment>
<feature type="transmembrane region" description="Helical" evidence="7">
    <location>
        <begin position="87"/>
        <end position="108"/>
    </location>
</feature>
<dbReference type="PANTHER" id="PTHR30576:SF0">
    <property type="entry name" value="UNDECAPRENYL-PHOSPHATE N-ACETYLGALACTOSAMINYL 1-PHOSPHATE TRANSFERASE-RELATED"/>
    <property type="match status" value="1"/>
</dbReference>
<feature type="transmembrane region" description="Helical" evidence="7">
    <location>
        <begin position="120"/>
        <end position="139"/>
    </location>
</feature>
<dbReference type="Pfam" id="PF02397">
    <property type="entry name" value="Bac_transf"/>
    <property type="match status" value="1"/>
</dbReference>
<evidence type="ECO:0000256" key="3">
    <source>
        <dbReference type="ARBA" id="ARBA00022679"/>
    </source>
</evidence>
<keyword evidence="3 9" id="KW-0808">Transferase</keyword>
<name>A0A846HGJ3_9CYAN</name>
<evidence type="ECO:0000256" key="5">
    <source>
        <dbReference type="ARBA" id="ARBA00022989"/>
    </source>
</evidence>
<dbReference type="AlphaFoldDB" id="A0A846HGJ3"/>
<evidence type="ECO:0000256" key="6">
    <source>
        <dbReference type="ARBA" id="ARBA00023136"/>
    </source>
</evidence>
<feature type="transmembrane region" description="Helical" evidence="7">
    <location>
        <begin position="287"/>
        <end position="308"/>
    </location>
</feature>
<dbReference type="PANTHER" id="PTHR30576">
    <property type="entry name" value="COLANIC BIOSYNTHESIS UDP-GLUCOSE LIPID CARRIER TRANSFERASE"/>
    <property type="match status" value="1"/>
</dbReference>
<keyword evidence="10" id="KW-1185">Reference proteome</keyword>
<dbReference type="InterPro" id="IPR017475">
    <property type="entry name" value="EPS_sugar_tfrase"/>
</dbReference>
<proteinExistence type="inferred from homology"/>
<keyword evidence="6 7" id="KW-0472">Membrane</keyword>
<keyword evidence="5 7" id="KW-1133">Transmembrane helix</keyword>
<feature type="domain" description="Bacterial sugar transferase" evidence="8">
    <location>
        <begin position="282"/>
        <end position="464"/>
    </location>
</feature>